<evidence type="ECO:0000256" key="3">
    <source>
        <dbReference type="ARBA" id="ARBA00022475"/>
    </source>
</evidence>
<dbReference type="Pfam" id="PF02386">
    <property type="entry name" value="TrkH"/>
    <property type="match status" value="1"/>
</dbReference>
<proteinExistence type="predicted"/>
<keyword evidence="6" id="KW-0406">Ion transport</keyword>
<evidence type="ECO:0000256" key="8">
    <source>
        <dbReference type="SAM" id="Phobius"/>
    </source>
</evidence>
<protein>
    <submittedName>
        <fullName evidence="9">Trk family potassium (K+) transporter, ATPase</fullName>
    </submittedName>
</protein>
<dbReference type="PANTHER" id="PTHR32024">
    <property type="entry name" value="TRK SYSTEM POTASSIUM UPTAKE PROTEIN TRKG-RELATED"/>
    <property type="match status" value="1"/>
</dbReference>
<keyword evidence="2" id="KW-0813">Transport</keyword>
<organism evidence="9 10">
    <name type="scientific">Secundilactobacillus collinoides DSM 20515 = JCM 1123</name>
    <dbReference type="NCBI Taxonomy" id="1423733"/>
    <lineage>
        <taxon>Bacteria</taxon>
        <taxon>Bacillati</taxon>
        <taxon>Bacillota</taxon>
        <taxon>Bacilli</taxon>
        <taxon>Lactobacillales</taxon>
        <taxon>Lactobacillaceae</taxon>
        <taxon>Secundilactobacillus</taxon>
    </lineage>
</organism>
<feature type="transmembrane region" description="Helical" evidence="8">
    <location>
        <begin position="46"/>
        <end position="65"/>
    </location>
</feature>
<evidence type="ECO:0000256" key="4">
    <source>
        <dbReference type="ARBA" id="ARBA00022692"/>
    </source>
</evidence>
<dbReference type="PANTHER" id="PTHR32024:SF1">
    <property type="entry name" value="KTR SYSTEM POTASSIUM UPTAKE PROTEIN B"/>
    <property type="match status" value="1"/>
</dbReference>
<feature type="transmembrane region" description="Helical" evidence="8">
    <location>
        <begin position="77"/>
        <end position="101"/>
    </location>
</feature>
<accession>A0A0R2BIL7</accession>
<feature type="transmembrane region" description="Helical" evidence="8">
    <location>
        <begin position="281"/>
        <end position="300"/>
    </location>
</feature>
<dbReference type="GO" id="GO:0005886">
    <property type="term" value="C:plasma membrane"/>
    <property type="evidence" value="ECO:0007669"/>
    <property type="project" value="UniProtKB-SubCell"/>
</dbReference>
<keyword evidence="5 8" id="KW-1133">Transmembrane helix</keyword>
<dbReference type="PATRIC" id="fig|1423733.4.peg.2000"/>
<evidence type="ECO:0000256" key="5">
    <source>
        <dbReference type="ARBA" id="ARBA00022989"/>
    </source>
</evidence>
<evidence type="ECO:0000256" key="2">
    <source>
        <dbReference type="ARBA" id="ARBA00022448"/>
    </source>
</evidence>
<feature type="transmembrane region" description="Helical" evidence="8">
    <location>
        <begin position="228"/>
        <end position="247"/>
    </location>
</feature>
<evidence type="ECO:0000256" key="6">
    <source>
        <dbReference type="ARBA" id="ARBA00023065"/>
    </source>
</evidence>
<evidence type="ECO:0000256" key="7">
    <source>
        <dbReference type="ARBA" id="ARBA00023136"/>
    </source>
</evidence>
<dbReference type="InterPro" id="IPR003445">
    <property type="entry name" value="Cat_transpt"/>
</dbReference>
<keyword evidence="3" id="KW-1003">Cell membrane</keyword>
<dbReference type="Proteomes" id="UP000051845">
    <property type="component" value="Unassembled WGS sequence"/>
</dbReference>
<feature type="transmembrane region" description="Helical" evidence="8">
    <location>
        <begin position="381"/>
        <end position="402"/>
    </location>
</feature>
<feature type="transmembrane region" description="Helical" evidence="8">
    <location>
        <begin position="345"/>
        <end position="369"/>
    </location>
</feature>
<comment type="caution">
    <text evidence="9">The sequence shown here is derived from an EMBL/GenBank/DDBJ whole genome shotgun (WGS) entry which is preliminary data.</text>
</comment>
<feature type="transmembrane region" description="Helical" evidence="8">
    <location>
        <begin position="408"/>
        <end position="429"/>
    </location>
</feature>
<sequence length="448" mass="49308">MIVFKIRNFHLSLPKVLTLGFIAIILFGTVLLRLPVATNTGHATSFMTAFFTATSATCVTGLTLVNTALHWSIFGQVVIMFLMEIGGLGFMTFTVMLFLFIRRRMRLSTQLLAQESLNLDNLSQLSVIRLIILLSFIIQFIGGGLLFIDFYPRFGLVKGLWFSLFHAVSAFCNAGFDLFGNSLESFTNDPYVLGIMSLLIIAGSFGFLVWQDLLLYHKRHHLSLHTKLALGTGGMLMILSLIIYLLTEDNLAQLKPLSASDRFMNTIFMAITPRTAGLVTFSYNNLSIAGIAFTMFLMFVGGTPGSTAGGVKTTTIGLLTIQSIATLRGHRDATFGHRRFTQENMFRALTLIFVALIILAGATLVLCATQNLPKTDGLESVTFEVLAAFGTTGISLGLTPHLNVLGKLIIMALMFIGRVGIYTVMFSILNADRQQKNYRYPEESVLIG</sequence>
<gene>
    <name evidence="9" type="ORF">FC82_GL001899</name>
</gene>
<keyword evidence="4 8" id="KW-0812">Transmembrane</keyword>
<feature type="transmembrane region" description="Helical" evidence="8">
    <location>
        <begin position="191"/>
        <end position="216"/>
    </location>
</feature>
<feature type="transmembrane region" description="Helical" evidence="8">
    <location>
        <begin position="12"/>
        <end position="34"/>
    </location>
</feature>
<feature type="transmembrane region" description="Helical" evidence="8">
    <location>
        <begin position="160"/>
        <end position="179"/>
    </location>
</feature>
<name>A0A0R2BIL7_SECCO</name>
<evidence type="ECO:0000256" key="1">
    <source>
        <dbReference type="ARBA" id="ARBA00004651"/>
    </source>
</evidence>
<comment type="subcellular location">
    <subcellularLocation>
        <location evidence="1">Cell membrane</location>
        <topology evidence="1">Multi-pass membrane protein</topology>
    </subcellularLocation>
</comment>
<dbReference type="EMBL" id="AYYR01000039">
    <property type="protein sequence ID" value="KRM76073.1"/>
    <property type="molecule type" value="Genomic_DNA"/>
</dbReference>
<dbReference type="GO" id="GO:0008324">
    <property type="term" value="F:monoatomic cation transmembrane transporter activity"/>
    <property type="evidence" value="ECO:0007669"/>
    <property type="project" value="InterPro"/>
</dbReference>
<feature type="transmembrane region" description="Helical" evidence="8">
    <location>
        <begin position="127"/>
        <end position="148"/>
    </location>
</feature>
<reference evidence="9 10" key="1">
    <citation type="journal article" date="2015" name="Genome Announc.">
        <title>Expanding the biotechnology potential of lactobacilli through comparative genomics of 213 strains and associated genera.</title>
        <authorList>
            <person name="Sun Z."/>
            <person name="Harris H.M."/>
            <person name="McCann A."/>
            <person name="Guo C."/>
            <person name="Argimon S."/>
            <person name="Zhang W."/>
            <person name="Yang X."/>
            <person name="Jeffery I.B."/>
            <person name="Cooney J.C."/>
            <person name="Kagawa T.F."/>
            <person name="Liu W."/>
            <person name="Song Y."/>
            <person name="Salvetti E."/>
            <person name="Wrobel A."/>
            <person name="Rasinkangas P."/>
            <person name="Parkhill J."/>
            <person name="Rea M.C."/>
            <person name="O'Sullivan O."/>
            <person name="Ritari J."/>
            <person name="Douillard F.P."/>
            <person name="Paul Ross R."/>
            <person name="Yang R."/>
            <person name="Briner A.E."/>
            <person name="Felis G.E."/>
            <person name="de Vos W.M."/>
            <person name="Barrangou R."/>
            <person name="Klaenhammer T.R."/>
            <person name="Caufield P.W."/>
            <person name="Cui Y."/>
            <person name="Zhang H."/>
            <person name="O'Toole P.W."/>
        </authorList>
    </citation>
    <scope>NUCLEOTIDE SEQUENCE [LARGE SCALE GENOMIC DNA]</scope>
    <source>
        <strain evidence="9 10">DSM 20515</strain>
    </source>
</reference>
<keyword evidence="7 8" id="KW-0472">Membrane</keyword>
<evidence type="ECO:0000313" key="9">
    <source>
        <dbReference type="EMBL" id="KRM76073.1"/>
    </source>
</evidence>
<dbReference type="STRING" id="33960.TY91_15165"/>
<evidence type="ECO:0000313" key="10">
    <source>
        <dbReference type="Proteomes" id="UP000051845"/>
    </source>
</evidence>
<dbReference type="RefSeq" id="WP_082620249.1">
    <property type="nucleotide sequence ID" value="NZ_AYYR01000039.1"/>
</dbReference>
<dbReference type="GO" id="GO:0030001">
    <property type="term" value="P:metal ion transport"/>
    <property type="evidence" value="ECO:0007669"/>
    <property type="project" value="UniProtKB-ARBA"/>
</dbReference>
<dbReference type="AlphaFoldDB" id="A0A0R2BIL7"/>